<sequence length="423" mass="47464">MGDYVPLSPGPEEAEASSKEGRRAGGTRVASLDVFRGLSIALMIFVDYTGSVLPYVAHAPWVGVRLADFVMPFFLFIAGISVSIVYKNKSKKLQLTWKAMLKAVKLFIVGIFLQGGYFHGINSLTFGVDIQKIRLFGILQRIAIGYIVAALCEIWFSSNRTMNVERGMFKNYQYQWIIVVLLSGIYLGLLYGAYVPDWQYEMQEISLNSSLPTGYTIETVKCEVRGDLGPACNVAGMIDRNVLGIKHLYKTPVYRHLKECMTPKDGNGVNTYPSWCHAPFDPEGILSSLTATVTCIFGLHFGHILILLEDHKDRLTKWLLFSLTVFTLGLFLAFIGVPLNKSLYTISYMLLTTGVAGFVLCALYILVDVYGYRCPTFVLEWMGRHSLCIFVLVASNIFAIALQGFYWRSPKNNIVHWITSLVR</sequence>
<evidence type="ECO:0000313" key="4">
    <source>
        <dbReference type="EMBL" id="URD72568.1"/>
    </source>
</evidence>
<keyword evidence="5" id="KW-1185">Reference proteome</keyword>
<reference evidence="4" key="1">
    <citation type="submission" date="2022-05" db="EMBL/GenBank/DDBJ databases">
        <title>The Musa troglodytarum L. genome provides insights into the mechanism of non-climacteric behaviour and enrichment of carotenoids.</title>
        <authorList>
            <person name="Wang J."/>
        </authorList>
    </citation>
    <scope>NUCLEOTIDE SEQUENCE</scope>
    <source>
        <tissue evidence="4">Leaf</tissue>
    </source>
</reference>
<proteinExistence type="predicted"/>
<protein>
    <recommendedName>
        <fullName evidence="3">Heparan-alpha-glucosaminide N-acetyltransferase catalytic domain-containing protein</fullName>
    </recommendedName>
</protein>
<keyword evidence="2" id="KW-0472">Membrane</keyword>
<feature type="transmembrane region" description="Helical" evidence="2">
    <location>
        <begin position="138"/>
        <end position="156"/>
    </location>
</feature>
<dbReference type="Pfam" id="PF07786">
    <property type="entry name" value="HGSNAT_cat"/>
    <property type="match status" value="1"/>
</dbReference>
<organism evidence="4 5">
    <name type="scientific">Musa troglodytarum</name>
    <name type="common">fe'i banana</name>
    <dbReference type="NCBI Taxonomy" id="320322"/>
    <lineage>
        <taxon>Eukaryota</taxon>
        <taxon>Viridiplantae</taxon>
        <taxon>Streptophyta</taxon>
        <taxon>Embryophyta</taxon>
        <taxon>Tracheophyta</taxon>
        <taxon>Spermatophyta</taxon>
        <taxon>Magnoliopsida</taxon>
        <taxon>Liliopsida</taxon>
        <taxon>Zingiberales</taxon>
        <taxon>Musaceae</taxon>
        <taxon>Musa</taxon>
    </lineage>
</organism>
<dbReference type="PANTHER" id="PTHR31061:SF28">
    <property type="entry name" value="HEPARAN-ALPHA-GLUCOSAMINIDE N-ACETYLTRANSFERASE-LIKE"/>
    <property type="match status" value="1"/>
</dbReference>
<dbReference type="EMBL" id="CP097502">
    <property type="protein sequence ID" value="URD72569.1"/>
    <property type="molecule type" value="Genomic_DNA"/>
</dbReference>
<feature type="region of interest" description="Disordered" evidence="1">
    <location>
        <begin position="1"/>
        <end position="22"/>
    </location>
</feature>
<feature type="transmembrane region" description="Helical" evidence="2">
    <location>
        <begin position="285"/>
        <end position="306"/>
    </location>
</feature>
<feature type="transmembrane region" description="Helical" evidence="2">
    <location>
        <begin position="318"/>
        <end position="339"/>
    </location>
</feature>
<name>A0A9E7J947_9LILI</name>
<keyword evidence="2" id="KW-1133">Transmembrane helix</keyword>
<dbReference type="InterPro" id="IPR012429">
    <property type="entry name" value="HGSNAT_cat"/>
</dbReference>
<feature type="transmembrane region" description="Helical" evidence="2">
    <location>
        <begin position="387"/>
        <end position="407"/>
    </location>
</feature>
<feature type="transmembrane region" description="Helical" evidence="2">
    <location>
        <begin position="69"/>
        <end position="87"/>
    </location>
</feature>
<feature type="transmembrane region" description="Helical" evidence="2">
    <location>
        <begin position="99"/>
        <end position="118"/>
    </location>
</feature>
<gene>
    <name evidence="4" type="ORF">MUK42_08166</name>
</gene>
<evidence type="ECO:0000259" key="3">
    <source>
        <dbReference type="Pfam" id="PF07786"/>
    </source>
</evidence>
<keyword evidence="2" id="KW-0812">Transmembrane</keyword>
<dbReference type="EMBL" id="CP097502">
    <property type="protein sequence ID" value="URD72568.1"/>
    <property type="molecule type" value="Genomic_DNA"/>
</dbReference>
<feature type="transmembrane region" description="Helical" evidence="2">
    <location>
        <begin position="176"/>
        <end position="194"/>
    </location>
</feature>
<dbReference type="AlphaFoldDB" id="A0A9E7J947"/>
<feature type="transmembrane region" description="Helical" evidence="2">
    <location>
        <begin position="345"/>
        <end position="367"/>
    </location>
</feature>
<evidence type="ECO:0000256" key="1">
    <source>
        <dbReference type="SAM" id="MobiDB-lite"/>
    </source>
</evidence>
<feature type="transmembrane region" description="Helical" evidence="2">
    <location>
        <begin position="38"/>
        <end position="57"/>
    </location>
</feature>
<accession>A0A9E7J947</accession>
<dbReference type="PANTHER" id="PTHR31061">
    <property type="entry name" value="LD22376P"/>
    <property type="match status" value="1"/>
</dbReference>
<evidence type="ECO:0000313" key="5">
    <source>
        <dbReference type="Proteomes" id="UP001055439"/>
    </source>
</evidence>
<dbReference type="OrthoDB" id="2149840at2759"/>
<feature type="domain" description="Heparan-alpha-glucosaminide N-acetyltransferase catalytic" evidence="3">
    <location>
        <begin position="28"/>
        <end position="152"/>
    </location>
</feature>
<evidence type="ECO:0000256" key="2">
    <source>
        <dbReference type="SAM" id="Phobius"/>
    </source>
</evidence>
<dbReference type="Proteomes" id="UP001055439">
    <property type="component" value="Chromosome 1"/>
</dbReference>